<dbReference type="AlphaFoldDB" id="W7KSQ4"/>
<dbReference type="Proteomes" id="UP000019270">
    <property type="component" value="Unassembled WGS sequence"/>
</dbReference>
<sequence>MASLGEMGEFPKKVPYKTTVLYAWVEQKMEGLVHINETKMMIL</sequence>
<evidence type="ECO:0000313" key="2">
    <source>
        <dbReference type="Proteomes" id="UP000019270"/>
    </source>
</evidence>
<name>W7KSQ4_CYTFI</name>
<protein>
    <submittedName>
        <fullName evidence="1">Menaquinol-cytochrome c reductase iron-sulfur subunit</fullName>
    </submittedName>
</protein>
<organism evidence="1 2">
    <name type="scientific">Cytobacillus firmus DS1</name>
    <dbReference type="NCBI Taxonomy" id="1307436"/>
    <lineage>
        <taxon>Bacteria</taxon>
        <taxon>Bacillati</taxon>
        <taxon>Bacillota</taxon>
        <taxon>Bacilli</taxon>
        <taxon>Bacillales</taxon>
        <taxon>Bacillaceae</taxon>
        <taxon>Cytobacillus</taxon>
    </lineage>
</organism>
<gene>
    <name evidence="1" type="ORF">PBF_19808</name>
</gene>
<proteinExistence type="predicted"/>
<comment type="caution">
    <text evidence="1">The sequence shown here is derived from an EMBL/GenBank/DDBJ whole genome shotgun (WGS) entry which is preliminary data.</text>
</comment>
<dbReference type="EMBL" id="APVL01000019">
    <property type="protein sequence ID" value="EWG09253.1"/>
    <property type="molecule type" value="Genomic_DNA"/>
</dbReference>
<reference evidence="2" key="1">
    <citation type="submission" date="2013-03" db="EMBL/GenBank/DDBJ databases">
        <title>Draft genome sequence of Bacillus firmus DS1.</title>
        <authorList>
            <person name="Peng D."/>
            <person name="Zhu L."/>
            <person name="Sun M."/>
        </authorList>
    </citation>
    <scope>NUCLEOTIDE SEQUENCE [LARGE SCALE GENOMIC DNA]</scope>
    <source>
        <strain evidence="2">DS1</strain>
    </source>
</reference>
<reference evidence="1 2" key="2">
    <citation type="journal article" date="2016" name="Sci. Rep.">
        <title>A novel serine protease, Sep1, from Bacillus firmus DS-1 has nematicidal activity and degrades multiple intestinal-associated nematode proteins.</title>
        <authorList>
            <person name="Geng C."/>
            <person name="Nie X."/>
            <person name="Tang Z."/>
            <person name="Zhang Y."/>
            <person name="Lin J."/>
            <person name="Sun M."/>
            <person name="Peng D."/>
        </authorList>
    </citation>
    <scope>NUCLEOTIDE SEQUENCE [LARGE SCALE GENOMIC DNA]</scope>
    <source>
        <strain evidence="1 2">DS1</strain>
    </source>
</reference>
<evidence type="ECO:0000313" key="1">
    <source>
        <dbReference type="EMBL" id="EWG09253.1"/>
    </source>
</evidence>
<dbReference type="RefSeq" id="WP_268745129.1">
    <property type="nucleotide sequence ID" value="NZ_APVL01000019.1"/>
</dbReference>
<dbReference type="PATRIC" id="fig|1307436.3.peg.4236"/>
<accession>W7KSQ4</accession>